<keyword evidence="3" id="KW-1185">Reference proteome</keyword>
<reference evidence="2 3" key="1">
    <citation type="submission" date="2024-02" db="EMBL/GenBank/DDBJ databases">
        <title>Chromosome-level genome assembly of the Eurasian Minnow (Phoxinus phoxinus).</title>
        <authorList>
            <person name="Oriowo T.O."/>
            <person name="Martin S."/>
            <person name="Stange M."/>
            <person name="Chrysostomakis Y."/>
            <person name="Brown T."/>
            <person name="Winkler S."/>
            <person name="Kukowka S."/>
            <person name="Myers E.W."/>
            <person name="Bohne A."/>
        </authorList>
    </citation>
    <scope>NUCLEOTIDE SEQUENCE [LARGE SCALE GENOMIC DNA]</scope>
    <source>
        <strain evidence="2">ZFMK-TIS-60720</strain>
        <tissue evidence="2">Whole Organism</tissue>
    </source>
</reference>
<comment type="caution">
    <text evidence="2">The sequence shown here is derived from an EMBL/GenBank/DDBJ whole genome shotgun (WGS) entry which is preliminary data.</text>
</comment>
<proteinExistence type="predicted"/>
<keyword evidence="1" id="KW-0732">Signal</keyword>
<protein>
    <submittedName>
        <fullName evidence="2">Uncharacterized protein</fullName>
    </submittedName>
</protein>
<dbReference type="EMBL" id="JAYKXH010000021">
    <property type="protein sequence ID" value="KAK7129921.1"/>
    <property type="molecule type" value="Genomic_DNA"/>
</dbReference>
<dbReference type="Proteomes" id="UP001364617">
    <property type="component" value="Unassembled WGS sequence"/>
</dbReference>
<accession>A0AAN9GU32</accession>
<sequence>MNHSWILVLFLLQASTCLPGMKFRKAKRVWAADDNGERHVPHGSHSDNGNEFESSGGFSDYFGGFSSGIIGVRQNDYGQFNSDTSGCSAIETKTCSNLLDCAGCLGLYSCNVALGKCQLKGLSRKSGGFYQSLKDA</sequence>
<evidence type="ECO:0000313" key="3">
    <source>
        <dbReference type="Proteomes" id="UP001364617"/>
    </source>
</evidence>
<evidence type="ECO:0000313" key="2">
    <source>
        <dbReference type="EMBL" id="KAK7129921.1"/>
    </source>
</evidence>
<feature type="chain" id="PRO_5042993225" evidence="1">
    <location>
        <begin position="18"/>
        <end position="136"/>
    </location>
</feature>
<name>A0AAN9GU32_9TELE</name>
<feature type="signal peptide" evidence="1">
    <location>
        <begin position="1"/>
        <end position="17"/>
    </location>
</feature>
<evidence type="ECO:0000256" key="1">
    <source>
        <dbReference type="SAM" id="SignalP"/>
    </source>
</evidence>
<gene>
    <name evidence="2" type="ORF">R3I93_019535</name>
</gene>
<dbReference type="AlphaFoldDB" id="A0AAN9GU32"/>
<organism evidence="2 3">
    <name type="scientific">Phoxinus phoxinus</name>
    <name type="common">Eurasian minnow</name>
    <dbReference type="NCBI Taxonomy" id="58324"/>
    <lineage>
        <taxon>Eukaryota</taxon>
        <taxon>Metazoa</taxon>
        <taxon>Chordata</taxon>
        <taxon>Craniata</taxon>
        <taxon>Vertebrata</taxon>
        <taxon>Euteleostomi</taxon>
        <taxon>Actinopterygii</taxon>
        <taxon>Neopterygii</taxon>
        <taxon>Teleostei</taxon>
        <taxon>Ostariophysi</taxon>
        <taxon>Cypriniformes</taxon>
        <taxon>Leuciscidae</taxon>
        <taxon>Phoxininae</taxon>
        <taxon>Phoxinus</taxon>
    </lineage>
</organism>